<dbReference type="AlphaFoldDB" id="A0A1F7WS09"/>
<name>A0A1F7WS09_9BACT</name>
<accession>A0A1F7WS09</accession>
<organism evidence="1 2">
    <name type="scientific">Candidatus Woesebacteria bacterium GWB1_43_5</name>
    <dbReference type="NCBI Taxonomy" id="1802474"/>
    <lineage>
        <taxon>Bacteria</taxon>
        <taxon>Candidatus Woeseibacteriota</taxon>
    </lineage>
</organism>
<evidence type="ECO:0000313" key="2">
    <source>
        <dbReference type="Proteomes" id="UP000178812"/>
    </source>
</evidence>
<dbReference type="EMBL" id="MGFM01000032">
    <property type="protein sequence ID" value="OGM05594.1"/>
    <property type="molecule type" value="Genomic_DNA"/>
</dbReference>
<reference evidence="1 2" key="1">
    <citation type="journal article" date="2016" name="Nat. Commun.">
        <title>Thousands of microbial genomes shed light on interconnected biogeochemical processes in an aquifer system.</title>
        <authorList>
            <person name="Anantharaman K."/>
            <person name="Brown C.T."/>
            <person name="Hug L.A."/>
            <person name="Sharon I."/>
            <person name="Castelle C.J."/>
            <person name="Probst A.J."/>
            <person name="Thomas B.C."/>
            <person name="Singh A."/>
            <person name="Wilkins M.J."/>
            <person name="Karaoz U."/>
            <person name="Brodie E.L."/>
            <person name="Williams K.H."/>
            <person name="Hubbard S.S."/>
            <person name="Banfield J.F."/>
        </authorList>
    </citation>
    <scope>NUCLEOTIDE SEQUENCE [LARGE SCALE GENOMIC DNA]</scope>
</reference>
<proteinExistence type="predicted"/>
<gene>
    <name evidence="1" type="ORF">A2125_02240</name>
</gene>
<dbReference type="Proteomes" id="UP000178812">
    <property type="component" value="Unassembled WGS sequence"/>
</dbReference>
<comment type="caution">
    <text evidence="1">The sequence shown here is derived from an EMBL/GenBank/DDBJ whole genome shotgun (WGS) entry which is preliminary data.</text>
</comment>
<sequence length="464" mass="50132">MAELYTRRGTGSLKKQAAVGTPVIPNTYFKFNSEDISVDFPYVSLEHVAGNRANMMEVADGKIPAPAGSIDLNVEPKTFGHFLNGLCGLTSGTYVVVSNIVGTFNTTGLVTFVGSGATATPTYIGDNYILFGTITGTPVNTDTLSQAGSGATADVDTYESGTIGHASKLPANLSTYYSLQFNYVDSAIRYFDVIISGMELLQTNNVLNAKLSIKALGVFRHAKVTAVTSSGAGSKTITVDQTLGLLATDTIKLYRPGTGFQDFSAASTLTHTVDSITDSLNFVVTNLQTATAVGDLIELAPQTATYSTVTPFTWDGGSEVQAGDAYASLASEKIEDYDFTIENDWEERFAAEGPDFEDRFPSAFLQKGVIGSGTVKRYYEDEDFMRKLRQNAVSAVKLTSQAAIISAVLRYRLEVFFPQVQLEQYDTNLTVDDIMPEELAFTAFYNSTRATIFEILLVNNVASY</sequence>
<protein>
    <submittedName>
        <fullName evidence="1">Uncharacterized protein</fullName>
    </submittedName>
</protein>
<evidence type="ECO:0000313" key="1">
    <source>
        <dbReference type="EMBL" id="OGM05594.1"/>
    </source>
</evidence>